<evidence type="ECO:0000313" key="2">
    <source>
        <dbReference type="Proteomes" id="UP001652642"/>
    </source>
</evidence>
<dbReference type="Proteomes" id="UP001652642">
    <property type="component" value="Chromosome 9"/>
</dbReference>
<protein>
    <submittedName>
        <fullName evidence="3">Bcl-2-binding component 3</fullName>
    </submittedName>
</protein>
<accession>A0ABM5ERX6</accession>
<feature type="region of interest" description="Disordered" evidence="1">
    <location>
        <begin position="1"/>
        <end position="25"/>
    </location>
</feature>
<keyword evidence="2" id="KW-1185">Reference proteome</keyword>
<evidence type="ECO:0000313" key="3">
    <source>
        <dbReference type="RefSeq" id="XP_072835906.1"/>
    </source>
</evidence>
<gene>
    <name evidence="3" type="primary">BBC3</name>
</gene>
<dbReference type="GeneID" id="140701993"/>
<sequence>MARALQDGSRRAEPTAAVSGSPAFPVGGTVALPSSVCRTPLAFAPGLNGVSRCRRGQEPPRRRSSGAHAGALQPPPPATGPLAGEEEVVAPTQAEQGAAEPNGHLPRIPRATLEQAIGARLRLMGDQFQQDYEQREHRPQRGALWGHFYHLVFQLLGVLYNLPARG</sequence>
<reference evidence="3" key="1">
    <citation type="submission" date="2025-08" db="UniProtKB">
        <authorList>
            <consortium name="RefSeq"/>
        </authorList>
    </citation>
    <scope>IDENTIFICATION</scope>
</reference>
<evidence type="ECO:0000256" key="1">
    <source>
        <dbReference type="SAM" id="MobiDB-lite"/>
    </source>
</evidence>
<organism evidence="2 3">
    <name type="scientific">Pogona vitticeps</name>
    <name type="common">central bearded dragon</name>
    <dbReference type="NCBI Taxonomy" id="103695"/>
    <lineage>
        <taxon>Eukaryota</taxon>
        <taxon>Metazoa</taxon>
        <taxon>Chordata</taxon>
        <taxon>Craniata</taxon>
        <taxon>Vertebrata</taxon>
        <taxon>Euteleostomi</taxon>
        <taxon>Lepidosauria</taxon>
        <taxon>Squamata</taxon>
        <taxon>Bifurcata</taxon>
        <taxon>Unidentata</taxon>
        <taxon>Episquamata</taxon>
        <taxon>Toxicofera</taxon>
        <taxon>Iguania</taxon>
        <taxon>Acrodonta</taxon>
        <taxon>Agamidae</taxon>
        <taxon>Amphibolurinae</taxon>
        <taxon>Pogona</taxon>
    </lineage>
</organism>
<feature type="region of interest" description="Disordered" evidence="1">
    <location>
        <begin position="47"/>
        <end position="108"/>
    </location>
</feature>
<name>A0ABM5ERX6_9SAUR</name>
<proteinExistence type="predicted"/>
<dbReference type="RefSeq" id="XP_072835906.1">
    <property type="nucleotide sequence ID" value="XM_072979805.1"/>
</dbReference>